<dbReference type="InterPro" id="IPR029149">
    <property type="entry name" value="Creatin/AminoP/Spt16_N"/>
</dbReference>
<dbReference type="STRING" id="6185.A0A095A1H3"/>
<evidence type="ECO:0000313" key="7">
    <source>
        <dbReference type="EMBL" id="KGB40652.1"/>
    </source>
</evidence>
<dbReference type="GO" id="GO:0046872">
    <property type="term" value="F:metal ion binding"/>
    <property type="evidence" value="ECO:0007669"/>
    <property type="project" value="UniProtKB-KW"/>
</dbReference>
<name>A0A095A1H3_SCHHA</name>
<dbReference type="Pfam" id="PF00557">
    <property type="entry name" value="Peptidase_M24"/>
    <property type="match status" value="1"/>
</dbReference>
<dbReference type="InterPro" id="IPR000587">
    <property type="entry name" value="Creatinase_N"/>
</dbReference>
<dbReference type="InterPro" id="IPR000994">
    <property type="entry name" value="Pept_M24"/>
</dbReference>
<dbReference type="GO" id="GO:0009100">
    <property type="term" value="P:glycoprotein metabolic process"/>
    <property type="evidence" value="ECO:0007669"/>
    <property type="project" value="UniProtKB-ARBA"/>
</dbReference>
<protein>
    <submittedName>
        <fullName evidence="7">Xaa-Pro aminopeptidase 1</fullName>
    </submittedName>
</protein>
<dbReference type="EMBL" id="KL251534">
    <property type="protein sequence ID" value="KGB40652.1"/>
    <property type="molecule type" value="Genomic_DNA"/>
</dbReference>
<reference evidence="7" key="1">
    <citation type="journal article" date="2012" name="Nat. Genet.">
        <title>Whole-genome sequence of Schistosoma haematobium.</title>
        <authorList>
            <person name="Young N.D."/>
            <person name="Jex A.R."/>
            <person name="Li B."/>
            <person name="Liu S."/>
            <person name="Yang L."/>
            <person name="Xiong Z."/>
            <person name="Li Y."/>
            <person name="Cantacessi C."/>
            <person name="Hall R.S."/>
            <person name="Xu X."/>
            <person name="Chen F."/>
            <person name="Wu X."/>
            <person name="Zerlotini A."/>
            <person name="Oliveira G."/>
            <person name="Hofmann A."/>
            <person name="Zhang G."/>
            <person name="Fang X."/>
            <person name="Kang Y."/>
            <person name="Campbell B.E."/>
            <person name="Loukas A."/>
            <person name="Ranganathan S."/>
            <person name="Rollinson D."/>
            <person name="Rinaldi G."/>
            <person name="Brindley P.J."/>
            <person name="Yang H."/>
            <person name="Wang J."/>
            <person name="Wang J."/>
            <person name="Gasser R.B."/>
        </authorList>
    </citation>
    <scope>NUCLEOTIDE SEQUENCE [LARGE SCALE GENOMIC DNA]</scope>
</reference>
<dbReference type="SUPFAM" id="SSF55920">
    <property type="entry name" value="Creatinase/aminopeptidase"/>
    <property type="match status" value="1"/>
</dbReference>
<keyword evidence="7" id="KW-0031">Aminopeptidase</keyword>
<proteinExistence type="inferred from homology"/>
<gene>
    <name evidence="7" type="ORF">MS3_09129</name>
</gene>
<evidence type="ECO:0000256" key="1">
    <source>
        <dbReference type="ARBA" id="ARBA00008766"/>
    </source>
</evidence>
<feature type="domain" description="Peptidase M24 C-terminal" evidence="6">
    <location>
        <begin position="983"/>
        <end position="1028"/>
    </location>
</feature>
<evidence type="ECO:0000259" key="5">
    <source>
        <dbReference type="Pfam" id="PF01321"/>
    </source>
</evidence>
<dbReference type="SUPFAM" id="SSF53092">
    <property type="entry name" value="Creatinase/prolidase N-terminal domain"/>
    <property type="match status" value="1"/>
</dbReference>
<keyword evidence="2" id="KW-0479">Metal-binding</keyword>
<dbReference type="Gene3D" id="3.90.230.10">
    <property type="entry name" value="Creatinase/methionine aminopeptidase superfamily"/>
    <property type="match status" value="1"/>
</dbReference>
<accession>A0A095A1H3</accession>
<dbReference type="GO" id="GO:0070006">
    <property type="term" value="F:metalloaminopeptidase activity"/>
    <property type="evidence" value="ECO:0007669"/>
    <property type="project" value="InterPro"/>
</dbReference>
<comment type="similarity">
    <text evidence="1">Belongs to the peptidase M24B family.</text>
</comment>
<dbReference type="InterPro" id="IPR050422">
    <property type="entry name" value="X-Pro_aminopeptidase_P"/>
</dbReference>
<dbReference type="InterPro" id="IPR033740">
    <property type="entry name" value="Pept_M24B"/>
</dbReference>
<keyword evidence="7" id="KW-0645">Protease</keyword>
<dbReference type="Pfam" id="PF16188">
    <property type="entry name" value="Peptidase_M24_C"/>
    <property type="match status" value="1"/>
</dbReference>
<organism evidence="7">
    <name type="scientific">Schistosoma haematobium</name>
    <name type="common">Blood fluke</name>
    <dbReference type="NCBI Taxonomy" id="6185"/>
    <lineage>
        <taxon>Eukaryota</taxon>
        <taxon>Metazoa</taxon>
        <taxon>Spiralia</taxon>
        <taxon>Lophotrochozoa</taxon>
        <taxon>Platyhelminthes</taxon>
        <taxon>Trematoda</taxon>
        <taxon>Digenea</taxon>
        <taxon>Strigeidida</taxon>
        <taxon>Schistosomatoidea</taxon>
        <taxon>Schistosomatidae</taxon>
        <taxon>Schistosoma</taxon>
    </lineage>
</organism>
<evidence type="ECO:0000259" key="4">
    <source>
        <dbReference type="Pfam" id="PF00557"/>
    </source>
</evidence>
<evidence type="ECO:0000256" key="2">
    <source>
        <dbReference type="ARBA" id="ARBA00022723"/>
    </source>
</evidence>
<dbReference type="Pfam" id="PF01321">
    <property type="entry name" value="Creatinase_N"/>
    <property type="match status" value="1"/>
</dbReference>
<keyword evidence="3" id="KW-0378">Hydrolase</keyword>
<dbReference type="AlphaFoldDB" id="A0A095A1H3"/>
<feature type="domain" description="Creatinase N-terminal" evidence="5">
    <location>
        <begin position="349"/>
        <end position="475"/>
    </location>
</feature>
<dbReference type="GO" id="GO:0005737">
    <property type="term" value="C:cytoplasm"/>
    <property type="evidence" value="ECO:0007669"/>
    <property type="project" value="UniProtKB-ARBA"/>
</dbReference>
<dbReference type="InterPro" id="IPR036005">
    <property type="entry name" value="Creatinase/aminopeptidase-like"/>
</dbReference>
<feature type="domain" description="Peptidase M24" evidence="4">
    <location>
        <begin position="753"/>
        <end position="946"/>
    </location>
</feature>
<dbReference type="PANTHER" id="PTHR43763">
    <property type="entry name" value="XAA-PRO AMINOPEPTIDASE 1"/>
    <property type="match status" value="1"/>
</dbReference>
<dbReference type="PANTHER" id="PTHR43763:SF6">
    <property type="entry name" value="XAA-PRO AMINOPEPTIDASE 1"/>
    <property type="match status" value="1"/>
</dbReference>
<dbReference type="Pfam" id="PF16189">
    <property type="entry name" value="Creatinase_N_2"/>
    <property type="match status" value="1"/>
</dbReference>
<dbReference type="Gene3D" id="3.40.350.10">
    <property type="entry name" value="Creatinase/prolidase N-terminal domain"/>
    <property type="match status" value="2"/>
</dbReference>
<dbReference type="CDD" id="cd01085">
    <property type="entry name" value="APP"/>
    <property type="match status" value="1"/>
</dbReference>
<evidence type="ECO:0000256" key="3">
    <source>
        <dbReference type="ARBA" id="ARBA00022801"/>
    </source>
</evidence>
<sequence>MLMKSVIMILQANRNTLLTFKNVDIYNSFMAQCESNEVVDLHEFPFFHSYISDVESADIASNSESHISFNMFGTCSLRNVRRIMRQSRRLKPLRVHLLKSVLDLCKAADLEPFVYGGTALSVFREDGKFISHDTDIDLGILEFDSDGNSSYTKLIHCCLKNGISVFGVENMDESLLISVNSDLYVDFSASTSRRFWLKAQKFNMSETIEEIPYNGCDCKRIKFFFSTNGLLKACELYHLNSKIASHIQSDPSLVHVDLFTLSTYSDSFDVIKPLLVNWNLPGIYDCKKKLFPYNSFFPLIPCTFEGVNLLAPHDLKTYLTIEYGYLGRDAVYDRKKQLCKMKKIFSSGRLTRLRDLLKDRNLQGYILPTEDEHFNEYVGNADRRCAFISGFTGSSCSIVITLDQAALWTDGRYQLQASNELDENWSLFRNDLTEAPTRAQWIVSSTSPGSSIGYDGRQIPYTGIETLQKELTGVEAELGILPNCNGIKNPLSRQLVNIPNTNLIDLVWESMSGLQIENVSRPIRSSNPLLFIPVSFSGSSWQQKIDRVRNMMKAKGAELLVLSALDEIAWLFNLRGNDILYNPVFYAYAIVSLNKIDLFLNPKTVDQTPRLDDYLSDKQYSVKIHPYSEFFNYLETVVHNSPEKHLSLQPSRVWLDISASYAIVTKIPENRRLFHISPVAEMKSIKSLSELNGIREIHITDSLVLCDFLAWLEDEANQINNNSCCKQSHDYKAIKPNTENGAGLPVITPPLVLTEASTAQYLDELRSQAKDFFSLSFSTISCADANGAIIHYHPVEGQSAPITNTSIYLVDSGGQYLTGTTDVTRTIHLGEPTLEQKNCYTTVLKAHIALAMQIFPSNTPGSRLDIISRRIMWQFHGNYAHGTGHGVGAFLNVHEGPIGLSGSRINAYSRLGIVEPGLQENMVVTIEPGYYWSDHFGIRLENVVFVVPVETKDLHSSDRNSYTAETSTGHRSFQFSLDINITKWLSFEPVTLVPFQRKFINSGMLTTDELNWLDNYHKTIRQVLCSRIYQEVNIQLSINNGNDDHEIMLSNMSMLSSSRQRCLQWILNQTESFL</sequence>
<evidence type="ECO:0000259" key="6">
    <source>
        <dbReference type="Pfam" id="PF16188"/>
    </source>
</evidence>
<dbReference type="InterPro" id="IPR032416">
    <property type="entry name" value="Peptidase_M24_C"/>
</dbReference>